<proteinExistence type="predicted"/>
<keyword evidence="4" id="KW-1185">Reference proteome</keyword>
<dbReference type="Proteomes" id="UP001597120">
    <property type="component" value="Unassembled WGS sequence"/>
</dbReference>
<name>A0ABW3D7N7_9BACL</name>
<evidence type="ECO:0000256" key="1">
    <source>
        <dbReference type="ARBA" id="ARBA00007789"/>
    </source>
</evidence>
<accession>A0ABW3D7N7</accession>
<dbReference type="InterPro" id="IPR036661">
    <property type="entry name" value="Luciferase-like_sf"/>
</dbReference>
<dbReference type="GO" id="GO:0016491">
    <property type="term" value="F:oxidoreductase activity"/>
    <property type="evidence" value="ECO:0007669"/>
    <property type="project" value="UniProtKB-KW"/>
</dbReference>
<dbReference type="CDD" id="cd00347">
    <property type="entry name" value="Flavin_utilizing_monoxygenases"/>
    <property type="match status" value="1"/>
</dbReference>
<comment type="caution">
    <text evidence="3">The sequence shown here is derived from an EMBL/GenBank/DDBJ whole genome shotgun (WGS) entry which is preliminary data.</text>
</comment>
<keyword evidence="3" id="KW-0560">Oxidoreductase</keyword>
<comment type="similarity">
    <text evidence="1">To bacterial alkanal monooxygenase alpha and beta chains.</text>
</comment>
<dbReference type="EC" id="1.-.-.-" evidence="3"/>
<evidence type="ECO:0000313" key="4">
    <source>
        <dbReference type="Proteomes" id="UP001597120"/>
    </source>
</evidence>
<dbReference type="Gene3D" id="3.20.20.30">
    <property type="entry name" value="Luciferase-like domain"/>
    <property type="match status" value="1"/>
</dbReference>
<dbReference type="PANTHER" id="PTHR30137">
    <property type="entry name" value="LUCIFERASE-LIKE MONOOXYGENASE"/>
    <property type="match status" value="1"/>
</dbReference>
<dbReference type="InterPro" id="IPR050766">
    <property type="entry name" value="Bact_Lucif_Oxidored"/>
</dbReference>
<protein>
    <submittedName>
        <fullName evidence="3">MsnO8 family LLM class oxidoreductase</fullName>
        <ecNumber evidence="3">1.-.-.-</ecNumber>
    </submittedName>
</protein>
<evidence type="ECO:0000259" key="2">
    <source>
        <dbReference type="Pfam" id="PF00296"/>
    </source>
</evidence>
<dbReference type="InterPro" id="IPR011251">
    <property type="entry name" value="Luciferase-like_dom"/>
</dbReference>
<organism evidence="3 4">
    <name type="scientific">Paenibacillus residui</name>
    <dbReference type="NCBI Taxonomy" id="629724"/>
    <lineage>
        <taxon>Bacteria</taxon>
        <taxon>Bacillati</taxon>
        <taxon>Bacillota</taxon>
        <taxon>Bacilli</taxon>
        <taxon>Bacillales</taxon>
        <taxon>Paenibacillaceae</taxon>
        <taxon>Paenibacillus</taxon>
    </lineage>
</organism>
<dbReference type="NCBIfam" id="TIGR03558">
    <property type="entry name" value="oxido_grp_1"/>
    <property type="match status" value="1"/>
</dbReference>
<dbReference type="PANTHER" id="PTHR30137:SF20">
    <property type="entry name" value="N-ACETYL-S-ALKYLCYSTEINE MONOOXYGENASE"/>
    <property type="match status" value="1"/>
</dbReference>
<dbReference type="InterPro" id="IPR019949">
    <property type="entry name" value="CmoO-like"/>
</dbReference>
<dbReference type="SUPFAM" id="SSF51679">
    <property type="entry name" value="Bacterial luciferase-like"/>
    <property type="match status" value="1"/>
</dbReference>
<gene>
    <name evidence="3" type="ORF">ACFQ03_09175</name>
</gene>
<dbReference type="EMBL" id="JBHTIU010000028">
    <property type="protein sequence ID" value="MFD0869323.1"/>
    <property type="molecule type" value="Genomic_DNA"/>
</dbReference>
<feature type="domain" description="Luciferase-like" evidence="2">
    <location>
        <begin position="1"/>
        <end position="276"/>
    </location>
</feature>
<dbReference type="Pfam" id="PF00296">
    <property type="entry name" value="Bac_luciferase"/>
    <property type="match status" value="1"/>
</dbReference>
<dbReference type="RefSeq" id="WP_379287624.1">
    <property type="nucleotide sequence ID" value="NZ_JBHTIU010000028.1"/>
</dbReference>
<evidence type="ECO:0000313" key="3">
    <source>
        <dbReference type="EMBL" id="MFD0869323.1"/>
    </source>
</evidence>
<sequence length="307" mass="33640">MKLSVLDLVPVLGDADSATALKQAAELAGTAEQLGYHRYWAAEHHDLPHLACPAPEVLLAYIGARTHRIRLGSGALLLPHYSPMKVAETFRLLAALCPGRIDLGIGRAPGGSAHVSIALSGNFLENVRKMPETLEALAELLTDRYRLDGQSVTARPIPPSPPEIWMLGTNHRSAAYASKLGAGYVFGHFMSDRDGEEVLSTYRKEFQPSSLTPEPRAMAAVSIICAETEEKAYRLAAEGRARFEPKELPKDGAAREHQALIGTPEQVKAGLLQYRDRYRVEEFLVVTLTGDYESRLHSYKLLAEACL</sequence>
<reference evidence="4" key="1">
    <citation type="journal article" date="2019" name="Int. J. Syst. Evol. Microbiol.">
        <title>The Global Catalogue of Microorganisms (GCM) 10K type strain sequencing project: providing services to taxonomists for standard genome sequencing and annotation.</title>
        <authorList>
            <consortium name="The Broad Institute Genomics Platform"/>
            <consortium name="The Broad Institute Genome Sequencing Center for Infectious Disease"/>
            <person name="Wu L."/>
            <person name="Ma J."/>
        </authorList>
    </citation>
    <scope>NUCLEOTIDE SEQUENCE [LARGE SCALE GENOMIC DNA]</scope>
    <source>
        <strain evidence="4">CCUG 57263</strain>
    </source>
</reference>